<feature type="domain" description="MACPF-like" evidence="1">
    <location>
        <begin position="152"/>
        <end position="339"/>
    </location>
</feature>
<evidence type="ECO:0000313" key="2">
    <source>
        <dbReference type="EMBL" id="CAG8636416.1"/>
    </source>
</evidence>
<dbReference type="AlphaFoldDB" id="A0A9N9DI02"/>
<feature type="non-terminal residue" evidence="2">
    <location>
        <position position="365"/>
    </location>
</feature>
<dbReference type="InterPro" id="IPR054586">
    <property type="entry name" value="MACPF_1_fungal"/>
</dbReference>
<dbReference type="Proteomes" id="UP000789396">
    <property type="component" value="Unassembled WGS sequence"/>
</dbReference>
<comment type="caution">
    <text evidence="2">The sequence shown here is derived from an EMBL/GenBank/DDBJ whole genome shotgun (WGS) entry which is preliminary data.</text>
</comment>
<proteinExistence type="predicted"/>
<dbReference type="OrthoDB" id="2449940at2759"/>
<name>A0A9N9DI02_9GLOM</name>
<protein>
    <submittedName>
        <fullName evidence="2">16290_t:CDS:1</fullName>
    </submittedName>
</protein>
<dbReference type="EMBL" id="CAJVPZ010012093">
    <property type="protein sequence ID" value="CAG8636416.1"/>
    <property type="molecule type" value="Genomic_DNA"/>
</dbReference>
<accession>A0A9N9DI02</accession>
<keyword evidence="3" id="KW-1185">Reference proteome</keyword>
<organism evidence="2 3">
    <name type="scientific">Racocetra fulgida</name>
    <dbReference type="NCBI Taxonomy" id="60492"/>
    <lineage>
        <taxon>Eukaryota</taxon>
        <taxon>Fungi</taxon>
        <taxon>Fungi incertae sedis</taxon>
        <taxon>Mucoromycota</taxon>
        <taxon>Glomeromycotina</taxon>
        <taxon>Glomeromycetes</taxon>
        <taxon>Diversisporales</taxon>
        <taxon>Gigasporaceae</taxon>
        <taxon>Racocetra</taxon>
    </lineage>
</organism>
<reference evidence="2" key="1">
    <citation type="submission" date="2021-06" db="EMBL/GenBank/DDBJ databases">
        <authorList>
            <person name="Kallberg Y."/>
            <person name="Tangrot J."/>
            <person name="Rosling A."/>
        </authorList>
    </citation>
    <scope>NUCLEOTIDE SEQUENCE</scope>
    <source>
        <strain evidence="2">IN212</strain>
    </source>
</reference>
<evidence type="ECO:0000313" key="3">
    <source>
        <dbReference type="Proteomes" id="UP000789396"/>
    </source>
</evidence>
<gene>
    <name evidence="2" type="ORF">RFULGI_LOCUS7918</name>
</gene>
<dbReference type="Pfam" id="PF22693">
    <property type="entry name" value="MACPF_1"/>
    <property type="match status" value="1"/>
</dbReference>
<sequence length="365" mass="42058">IKLDEIRTQLLKKNEHDSDHDFYMGSNCRFLNSKNNTEDKPPINPSDEHNFCLSEIVSDSCLLYISQNSEFDLTVLRFEKGLKLNEDGSITTAHAQAFHINIDRIKINKNMTQEKNKEYECTHKSTTDCKCTFLLDGKLPVVCLSYENSSQAHTNHTMKNQYSCQWVQKGEIRIPDVKIDIEVTDGFVKDVEKALDETIQDKKSQLFEVSKKYGDFYARSLILGGTIIKNEKYTKNSGETSKLNKINGQTKANVDTEKWDGIYKVTANVQANAQADYDRSNIKSFITTNNDEIIIGGDETEDKITWRKSLKDQTTWKIIGYKDYFSLFELLEEPLRNKVLGVLGHQILKENERQTSVRLYAHYFV</sequence>
<evidence type="ECO:0000259" key="1">
    <source>
        <dbReference type="Pfam" id="PF22693"/>
    </source>
</evidence>